<dbReference type="EMBL" id="JBHMDO010000022">
    <property type="protein sequence ID" value="MFB9326895.1"/>
    <property type="molecule type" value="Genomic_DNA"/>
</dbReference>
<gene>
    <name evidence="2" type="ORF">ACFFSY_13290</name>
</gene>
<dbReference type="InterPro" id="IPR001853">
    <property type="entry name" value="DSBA-like_thioredoxin_dom"/>
</dbReference>
<protein>
    <submittedName>
        <fullName evidence="2">DsbA family protein</fullName>
    </submittedName>
</protein>
<reference evidence="2 3" key="1">
    <citation type="submission" date="2024-09" db="EMBL/GenBank/DDBJ databases">
        <authorList>
            <person name="Sun Q."/>
            <person name="Mori K."/>
        </authorList>
    </citation>
    <scope>NUCLEOTIDE SEQUENCE [LARGE SCALE GENOMIC DNA]</scope>
    <source>
        <strain evidence="2 3">TISTR 2452</strain>
    </source>
</reference>
<organism evidence="2 3">
    <name type="scientific">Paenibacillus aurantiacus</name>
    <dbReference type="NCBI Taxonomy" id="1936118"/>
    <lineage>
        <taxon>Bacteria</taxon>
        <taxon>Bacillati</taxon>
        <taxon>Bacillota</taxon>
        <taxon>Bacilli</taxon>
        <taxon>Bacillales</taxon>
        <taxon>Paenibacillaceae</taxon>
        <taxon>Paenibacillus</taxon>
    </lineage>
</organism>
<comment type="caution">
    <text evidence="2">The sequence shown here is derived from an EMBL/GenBank/DDBJ whole genome shotgun (WGS) entry which is preliminary data.</text>
</comment>
<feature type="domain" description="DSBA-like thioredoxin" evidence="1">
    <location>
        <begin position="3"/>
        <end position="198"/>
    </location>
</feature>
<dbReference type="Gene3D" id="3.40.30.10">
    <property type="entry name" value="Glutaredoxin"/>
    <property type="match status" value="1"/>
</dbReference>
<accession>A0ABV5KPS6</accession>
<dbReference type="PANTHER" id="PTHR13887:SF41">
    <property type="entry name" value="THIOREDOXIN SUPERFAMILY PROTEIN"/>
    <property type="match status" value="1"/>
</dbReference>
<dbReference type="Pfam" id="PF01323">
    <property type="entry name" value="DSBA"/>
    <property type="match status" value="1"/>
</dbReference>
<name>A0ABV5KPS6_9BACL</name>
<evidence type="ECO:0000259" key="1">
    <source>
        <dbReference type="Pfam" id="PF01323"/>
    </source>
</evidence>
<keyword evidence="3" id="KW-1185">Reference proteome</keyword>
<evidence type="ECO:0000313" key="3">
    <source>
        <dbReference type="Proteomes" id="UP001589747"/>
    </source>
</evidence>
<dbReference type="SUPFAM" id="SSF52833">
    <property type="entry name" value="Thioredoxin-like"/>
    <property type="match status" value="1"/>
</dbReference>
<dbReference type="Proteomes" id="UP001589747">
    <property type="component" value="Unassembled WGS sequence"/>
</dbReference>
<dbReference type="RefSeq" id="WP_377494611.1">
    <property type="nucleotide sequence ID" value="NZ_JBHMDO010000022.1"/>
</dbReference>
<evidence type="ECO:0000313" key="2">
    <source>
        <dbReference type="EMBL" id="MFB9326895.1"/>
    </source>
</evidence>
<dbReference type="PANTHER" id="PTHR13887">
    <property type="entry name" value="GLUTATHIONE S-TRANSFERASE KAPPA"/>
    <property type="match status" value="1"/>
</dbReference>
<sequence>MLIEFYYDLFCPWCRIGYHNLTGAIDRWHAQGGEPVRLTYRAYQLDPKLPPEGMPFRHAAHGEAAQALSQVAAAGAAAGLSLRFDLMTRMPNTRLAHRFVALLPEPLKPKAIDALFRAVFEEGRDIAAIGEIEAIAALAEAEAADVLEALKRGEGEDIVAADMTRAARLGIQGGPLFIFGGRFALSGAYPPVKLVQAISRAAQA</sequence>
<proteinExistence type="predicted"/>
<dbReference type="InterPro" id="IPR036249">
    <property type="entry name" value="Thioredoxin-like_sf"/>
</dbReference>